<dbReference type="EMBL" id="FN554974">
    <property type="protein sequence ID" value="CBH18198.1"/>
    <property type="molecule type" value="Genomic_DNA"/>
</dbReference>
<feature type="signal peptide" evidence="2">
    <location>
        <begin position="1"/>
        <end position="23"/>
    </location>
</feature>
<evidence type="ECO:0000256" key="2">
    <source>
        <dbReference type="SAM" id="SignalP"/>
    </source>
</evidence>
<gene>
    <name evidence="3" type="ORF">TbgDal_XI13170</name>
</gene>
<feature type="chain" id="PRO_5003006016" evidence="2">
    <location>
        <begin position="24"/>
        <end position="500"/>
    </location>
</feature>
<evidence type="ECO:0000313" key="3">
    <source>
        <dbReference type="EMBL" id="CBH18198.1"/>
    </source>
</evidence>
<keyword evidence="1" id="KW-0812">Transmembrane</keyword>
<dbReference type="OrthoDB" id="248975at2759"/>
<evidence type="ECO:0000256" key="1">
    <source>
        <dbReference type="SAM" id="Phobius"/>
    </source>
</evidence>
<dbReference type="AlphaFoldDB" id="D0A947"/>
<dbReference type="SUPFAM" id="SSF53254">
    <property type="entry name" value="Phosphoglycerate mutase-like"/>
    <property type="match status" value="1"/>
</dbReference>
<dbReference type="VEuPathDB" id="TriTrypDB:Tbg972.11.13170"/>
<protein>
    <submittedName>
        <fullName evidence="3">Membrane-bound acid phosphatase, putative</fullName>
    </submittedName>
</protein>
<dbReference type="GeneID" id="23866484"/>
<name>D0A947_TRYB9</name>
<dbReference type="KEGG" id="tbg:TbgDal_XI13170"/>
<keyword evidence="1" id="KW-0472">Membrane</keyword>
<proteinExistence type="predicted"/>
<feature type="transmembrane region" description="Helical" evidence="1">
    <location>
        <begin position="463"/>
        <end position="490"/>
    </location>
</feature>
<organism evidence="3 4">
    <name type="scientific">Trypanosoma brucei gambiense (strain MHOM/CI/86/DAL972)</name>
    <dbReference type="NCBI Taxonomy" id="679716"/>
    <lineage>
        <taxon>Eukaryota</taxon>
        <taxon>Discoba</taxon>
        <taxon>Euglenozoa</taxon>
        <taxon>Kinetoplastea</taxon>
        <taxon>Metakinetoplastina</taxon>
        <taxon>Trypanosomatida</taxon>
        <taxon>Trypanosomatidae</taxon>
        <taxon>Trypanosoma</taxon>
    </lineage>
</organism>
<dbReference type="InterPro" id="IPR029033">
    <property type="entry name" value="His_PPase_superfam"/>
</dbReference>
<dbReference type="Proteomes" id="UP000002316">
    <property type="component" value="Chromosome 11"/>
</dbReference>
<dbReference type="Gene3D" id="3.40.50.1240">
    <property type="entry name" value="Phosphoglycerate mutase-like"/>
    <property type="match status" value="1"/>
</dbReference>
<sequence length="500" mass="53962">MMRPLSLVWWAIFVLLAATGANCSYVLELVQVVHRGGITPPPVGTPDREKLCSPDSGSSCAAIANHGVQQLIDMGAYIEKLYKNDDETEGAKAWLGSTYDSTAVYTHSFADPALVQAATALLKGIYAEEQGNITPAVISAPPADDTLLNVNALPSFVLGNEAKAQHFNKTMEEAVDEQFPDSSVIGTMGREVGLSEACSSADNRVWCCHRLQQLATMYSAMKDGGSGAPTVMENVGRLDAVATVRSHTLYGYSTEDELAKARGSLGQPLAQELLLGMRRKMLQKDDVNYNTHKVMQYVHNTPIRTTVGYQPTDLVPVAETFLIDLLRDDTTEVYFVRLRHAVVKTEPAAMPSAADFPFRCVNAAGDSSGVKSKDGFICPFDDFVRFVDSSKGTGAGGAICHLDTSTADNLQCSVVGPPTSPQCERYRRLCPRLACPDGHIYDVVSGMCSLRFVKVDAMRSDGAIGLIVSMLFIGVILSIGILHWCPLLCLGVSPKDPTVR</sequence>
<dbReference type="RefSeq" id="XP_011780462.1">
    <property type="nucleotide sequence ID" value="XM_011782160.1"/>
</dbReference>
<reference evidence="4" key="1">
    <citation type="journal article" date="2010" name="PLoS Negl. Trop. Dis.">
        <title>The genome sequence of Trypanosoma brucei gambiense, causative agent of chronic human african trypanosomiasis.</title>
        <authorList>
            <person name="Jackson A.P."/>
            <person name="Sanders M."/>
            <person name="Berry A."/>
            <person name="McQuillan J."/>
            <person name="Aslett M.A."/>
            <person name="Quail M.A."/>
            <person name="Chukualim B."/>
            <person name="Capewell P."/>
            <person name="MacLeod A."/>
            <person name="Melville S.E."/>
            <person name="Gibson W."/>
            <person name="Barry J.D."/>
            <person name="Berriman M."/>
            <person name="Hertz-Fowler C."/>
        </authorList>
    </citation>
    <scope>NUCLEOTIDE SEQUENCE [LARGE SCALE GENOMIC DNA]</scope>
    <source>
        <strain evidence="4">MHOM/CI/86/DAL972</strain>
    </source>
</reference>
<keyword evidence="2" id="KW-0732">Signal</keyword>
<keyword evidence="1" id="KW-1133">Transmembrane helix</keyword>
<accession>D0A947</accession>
<evidence type="ECO:0000313" key="4">
    <source>
        <dbReference type="Proteomes" id="UP000002316"/>
    </source>
</evidence>